<keyword evidence="1" id="KW-0732">Signal</keyword>
<dbReference type="PANTHER" id="PTHR35332">
    <property type="entry name" value="REGULATION OF ENOLASE PROTEIN 1"/>
    <property type="match status" value="1"/>
</dbReference>
<dbReference type="PANTHER" id="PTHR35332:SF2">
    <property type="entry name" value="REGULATION OF ENOLASE PROTEIN 1"/>
    <property type="match status" value="1"/>
</dbReference>
<sequence length="240" mass="26817">MKKYLFLAMAAMMAAACSHPTADKTEPIVESSRLTDCNVSLNGLHFTKSLNGAEKQVSDSAGIVTFRAKPQADFFCDPNGKISQDDAAILFMEIDNKKPFTYSAKVKTGFGPEGTYNAAVLFAYANDTLWQKLCFEQDERGAHRVVSVRTIGTSDDNNHEVVNEDTESIYFKISSDTQTIANYYSLDGKTWQMVRLYKNEYGDKIYLGICSQAPQSDECISTFENLQLTTDHVKDFRLGE</sequence>
<dbReference type="SUPFAM" id="SSF49899">
    <property type="entry name" value="Concanavalin A-like lectins/glucanases"/>
    <property type="match status" value="1"/>
</dbReference>
<dbReference type="InterPro" id="IPR009784">
    <property type="entry name" value="DUF1349"/>
</dbReference>
<dbReference type="RefSeq" id="WP_204475749.1">
    <property type="nucleotide sequence ID" value="NZ_JACJJW010000017.1"/>
</dbReference>
<gene>
    <name evidence="2" type="ORF">H6A31_07740</name>
</gene>
<protein>
    <submittedName>
        <fullName evidence="2">DUF1349 domain-containing protein</fullName>
    </submittedName>
</protein>
<dbReference type="Pfam" id="PF07081">
    <property type="entry name" value="DUF1349"/>
    <property type="match status" value="1"/>
</dbReference>
<name>A0ABS2EV65_9BACE</name>
<dbReference type="Gene3D" id="2.60.120.200">
    <property type="match status" value="1"/>
</dbReference>
<keyword evidence="3" id="KW-1185">Reference proteome</keyword>
<evidence type="ECO:0000313" key="3">
    <source>
        <dbReference type="Proteomes" id="UP000703295"/>
    </source>
</evidence>
<proteinExistence type="predicted"/>
<evidence type="ECO:0000256" key="1">
    <source>
        <dbReference type="SAM" id="SignalP"/>
    </source>
</evidence>
<dbReference type="PROSITE" id="PS51257">
    <property type="entry name" value="PROKAR_LIPOPROTEIN"/>
    <property type="match status" value="1"/>
</dbReference>
<comment type="caution">
    <text evidence="2">The sequence shown here is derived from an EMBL/GenBank/DDBJ whole genome shotgun (WGS) entry which is preliminary data.</text>
</comment>
<evidence type="ECO:0000313" key="2">
    <source>
        <dbReference type="EMBL" id="MBM6758570.1"/>
    </source>
</evidence>
<accession>A0ABS2EV65</accession>
<dbReference type="Proteomes" id="UP000703295">
    <property type="component" value="Unassembled WGS sequence"/>
</dbReference>
<reference evidence="2 3" key="1">
    <citation type="journal article" date="2021" name="Sci. Rep.">
        <title>The distribution of antibiotic resistance genes in chicken gut microbiota commensals.</title>
        <authorList>
            <person name="Juricova H."/>
            <person name="Matiasovicova J."/>
            <person name="Kubasova T."/>
            <person name="Cejkova D."/>
            <person name="Rychlik I."/>
        </authorList>
    </citation>
    <scope>NUCLEOTIDE SEQUENCE [LARGE SCALE GENOMIC DNA]</scope>
    <source>
        <strain evidence="2 3">An801</strain>
    </source>
</reference>
<feature type="signal peptide" evidence="1">
    <location>
        <begin position="1"/>
        <end position="22"/>
    </location>
</feature>
<dbReference type="EMBL" id="JACJJW010000017">
    <property type="protein sequence ID" value="MBM6758570.1"/>
    <property type="molecule type" value="Genomic_DNA"/>
</dbReference>
<organism evidence="2 3">
    <name type="scientific">Bacteroides mediterraneensis</name>
    <dbReference type="NCBI Taxonomy" id="1841856"/>
    <lineage>
        <taxon>Bacteria</taxon>
        <taxon>Pseudomonadati</taxon>
        <taxon>Bacteroidota</taxon>
        <taxon>Bacteroidia</taxon>
        <taxon>Bacteroidales</taxon>
        <taxon>Bacteroidaceae</taxon>
        <taxon>Bacteroides</taxon>
    </lineage>
</organism>
<dbReference type="InterPro" id="IPR013320">
    <property type="entry name" value="ConA-like_dom_sf"/>
</dbReference>
<feature type="chain" id="PRO_5046274424" evidence="1">
    <location>
        <begin position="23"/>
        <end position="240"/>
    </location>
</feature>